<dbReference type="OMA" id="IYWRSTL"/>
<organism evidence="2 3">
    <name type="scientific">Phytophthora ramorum</name>
    <name type="common">Sudden oak death agent</name>
    <dbReference type="NCBI Taxonomy" id="164328"/>
    <lineage>
        <taxon>Eukaryota</taxon>
        <taxon>Sar</taxon>
        <taxon>Stramenopiles</taxon>
        <taxon>Oomycota</taxon>
        <taxon>Peronosporomycetes</taxon>
        <taxon>Peronosporales</taxon>
        <taxon>Peronosporaceae</taxon>
        <taxon>Phytophthora</taxon>
    </lineage>
</organism>
<dbReference type="EnsemblProtists" id="Phyra84854">
    <property type="protein sequence ID" value="Phyra84854"/>
    <property type="gene ID" value="Phyra84854"/>
</dbReference>
<dbReference type="Proteomes" id="UP000005238">
    <property type="component" value="Unassembled WGS sequence"/>
</dbReference>
<dbReference type="InParanoid" id="H3H321"/>
<sequence length="403" mass="44628">MSVAPANVGFQSSTSSSSDIADRNTKRRRKVSNAQTAVVCALNGSRRPQRRPRAANKRGSAHEVRMLRAQVASMEEELRGLKLKWTATLPDENTLAAAYRATLKKYAVIQTETTRRELQQMLLQQKLFFATLQTAAQRAPLYSTRKNIHDMIHFGTHLGRDSTDREDMLKAHYKRAIATLPAIMNRITKVGIDEDPSQQVEGPSGADMMPLSHMEIAGCEGGTLISSVFMSEIPHTTLEEAYAGVLAFFDSIPTWMKHHFGINTTHTRLNRPDSPIIYWRSTLDGGGLPATVNHIVCSELTPSHGMLHMDAITNDPLNPIPRTCPLEYGICGLTITPSKGAITGRATSVTLRWAAVYRYKLMPNDPAIKQDLEIVRPILNGDLITSVVCEYIRSKKQAPTLGN</sequence>
<keyword evidence="3" id="KW-1185">Reference proteome</keyword>
<name>H3H321_PHYRM</name>
<dbReference type="HOGENOM" id="CLU_044930_1_0_1"/>
<dbReference type="AlphaFoldDB" id="H3H321"/>
<dbReference type="EMBL" id="DS566124">
    <property type="status" value="NOT_ANNOTATED_CDS"/>
    <property type="molecule type" value="Genomic_DNA"/>
</dbReference>
<evidence type="ECO:0000313" key="3">
    <source>
        <dbReference type="Proteomes" id="UP000005238"/>
    </source>
</evidence>
<feature type="region of interest" description="Disordered" evidence="1">
    <location>
        <begin position="1"/>
        <end position="35"/>
    </location>
</feature>
<reference evidence="2" key="2">
    <citation type="submission" date="2015-06" db="UniProtKB">
        <authorList>
            <consortium name="EnsemblProtists"/>
        </authorList>
    </citation>
    <scope>IDENTIFICATION</scope>
    <source>
        <strain evidence="2">Pr102</strain>
    </source>
</reference>
<accession>H3H321</accession>
<dbReference type="VEuPathDB" id="FungiDB:KRP23_13944"/>
<evidence type="ECO:0000313" key="2">
    <source>
        <dbReference type="EnsemblProtists" id="Phyra84854"/>
    </source>
</evidence>
<reference evidence="3" key="1">
    <citation type="journal article" date="2006" name="Science">
        <title>Phytophthora genome sequences uncover evolutionary origins and mechanisms of pathogenesis.</title>
        <authorList>
            <person name="Tyler B.M."/>
            <person name="Tripathy S."/>
            <person name="Zhang X."/>
            <person name="Dehal P."/>
            <person name="Jiang R.H."/>
            <person name="Aerts A."/>
            <person name="Arredondo F.D."/>
            <person name="Baxter L."/>
            <person name="Bensasson D."/>
            <person name="Beynon J.L."/>
            <person name="Chapman J."/>
            <person name="Damasceno C.M."/>
            <person name="Dorrance A.E."/>
            <person name="Dou D."/>
            <person name="Dickerman A.W."/>
            <person name="Dubchak I.L."/>
            <person name="Garbelotto M."/>
            <person name="Gijzen M."/>
            <person name="Gordon S.G."/>
            <person name="Govers F."/>
            <person name="Grunwald N.J."/>
            <person name="Huang W."/>
            <person name="Ivors K.L."/>
            <person name="Jones R.W."/>
            <person name="Kamoun S."/>
            <person name="Krampis K."/>
            <person name="Lamour K.H."/>
            <person name="Lee M.K."/>
            <person name="McDonald W.H."/>
            <person name="Medina M."/>
            <person name="Meijer H.J."/>
            <person name="Nordberg E.K."/>
            <person name="Maclean D.J."/>
            <person name="Ospina-Giraldo M.D."/>
            <person name="Morris P.F."/>
            <person name="Phuntumart V."/>
            <person name="Putnam N.H."/>
            <person name="Rash S."/>
            <person name="Rose J.K."/>
            <person name="Sakihama Y."/>
            <person name="Salamov A.A."/>
            <person name="Savidor A."/>
            <person name="Scheuring C.F."/>
            <person name="Smith B.M."/>
            <person name="Sobral B.W."/>
            <person name="Terry A."/>
            <person name="Torto-Alalibo T.A."/>
            <person name="Win J."/>
            <person name="Xu Z."/>
            <person name="Zhang H."/>
            <person name="Grigoriev I.V."/>
            <person name="Rokhsar D.S."/>
            <person name="Boore J.L."/>
        </authorList>
    </citation>
    <scope>NUCLEOTIDE SEQUENCE [LARGE SCALE GENOMIC DNA]</scope>
    <source>
        <strain evidence="3">Pr102</strain>
    </source>
</reference>
<dbReference type="VEuPathDB" id="FungiDB:KRP22_4652"/>
<proteinExistence type="predicted"/>
<evidence type="ECO:0008006" key="4">
    <source>
        <dbReference type="Google" id="ProtNLM"/>
    </source>
</evidence>
<protein>
    <recommendedName>
        <fullName evidence="4">START domain-containing protein</fullName>
    </recommendedName>
</protein>
<evidence type="ECO:0000256" key="1">
    <source>
        <dbReference type="SAM" id="MobiDB-lite"/>
    </source>
</evidence>